<accession>A0ABW7A8H3</accession>
<sequence>MMSNTIAAARARNEDVWNRSSKLLYAGEIDEFISHWCDDASYEAALPVPGLPAVITGREALHAAFSGLVAGARSIAVHDVRFHQTDDPEVAIVEERMVAELADGGSYENRLVIRVTFRDGRIAGMLEYYGQFAHQDLLRKLGFTS</sequence>
<dbReference type="RefSeq" id="WP_393164283.1">
    <property type="nucleotide sequence ID" value="NZ_JBICRM010000005.1"/>
</dbReference>
<evidence type="ECO:0000259" key="1">
    <source>
        <dbReference type="Pfam" id="PF12680"/>
    </source>
</evidence>
<dbReference type="InterPro" id="IPR037401">
    <property type="entry name" value="SnoaL-like"/>
</dbReference>
<name>A0ABW7A8H3_9ACTN</name>
<feature type="domain" description="SnoaL-like" evidence="1">
    <location>
        <begin position="25"/>
        <end position="124"/>
    </location>
</feature>
<reference evidence="2 3" key="1">
    <citation type="submission" date="2024-10" db="EMBL/GenBank/DDBJ databases">
        <authorList>
            <person name="Topkara A.R."/>
            <person name="Saygin H."/>
        </authorList>
    </citation>
    <scope>NUCLEOTIDE SEQUENCE [LARGE SCALE GENOMIC DNA]</scope>
    <source>
        <strain evidence="2 3">M3C6</strain>
    </source>
</reference>
<gene>
    <name evidence="2" type="ORF">ACFLIM_10555</name>
</gene>
<keyword evidence="3" id="KW-1185">Reference proteome</keyword>
<protein>
    <submittedName>
        <fullName evidence="2">Nuclear transport factor 2 family protein</fullName>
    </submittedName>
</protein>
<dbReference type="InterPro" id="IPR032710">
    <property type="entry name" value="NTF2-like_dom_sf"/>
</dbReference>
<evidence type="ECO:0000313" key="3">
    <source>
        <dbReference type="Proteomes" id="UP001603978"/>
    </source>
</evidence>
<dbReference type="Proteomes" id="UP001603978">
    <property type="component" value="Unassembled WGS sequence"/>
</dbReference>
<evidence type="ECO:0000313" key="2">
    <source>
        <dbReference type="EMBL" id="MFG1703623.1"/>
    </source>
</evidence>
<dbReference type="Gene3D" id="3.10.450.50">
    <property type="match status" value="1"/>
</dbReference>
<comment type="caution">
    <text evidence="2">The sequence shown here is derived from an EMBL/GenBank/DDBJ whole genome shotgun (WGS) entry which is preliminary data.</text>
</comment>
<dbReference type="EMBL" id="JBICRM010000005">
    <property type="protein sequence ID" value="MFG1703623.1"/>
    <property type="molecule type" value="Genomic_DNA"/>
</dbReference>
<proteinExistence type="predicted"/>
<dbReference type="SUPFAM" id="SSF54427">
    <property type="entry name" value="NTF2-like"/>
    <property type="match status" value="1"/>
</dbReference>
<organism evidence="2 3">
    <name type="scientific">Nonomuraea marmarensis</name>
    <dbReference type="NCBI Taxonomy" id="3351344"/>
    <lineage>
        <taxon>Bacteria</taxon>
        <taxon>Bacillati</taxon>
        <taxon>Actinomycetota</taxon>
        <taxon>Actinomycetes</taxon>
        <taxon>Streptosporangiales</taxon>
        <taxon>Streptosporangiaceae</taxon>
        <taxon>Nonomuraea</taxon>
    </lineage>
</organism>
<dbReference type="Pfam" id="PF12680">
    <property type="entry name" value="SnoaL_2"/>
    <property type="match status" value="1"/>
</dbReference>